<dbReference type="AlphaFoldDB" id="A0A9D1IE36"/>
<evidence type="ECO:0000256" key="9">
    <source>
        <dbReference type="ARBA" id="ARBA00035611"/>
    </source>
</evidence>
<dbReference type="InterPro" id="IPR001851">
    <property type="entry name" value="ABC_transp_permease"/>
</dbReference>
<protein>
    <recommendedName>
        <fullName evidence="10">Xylose transport system permease protein XylH</fullName>
    </recommendedName>
</protein>
<feature type="transmembrane region" description="Helical" evidence="11">
    <location>
        <begin position="91"/>
        <end position="118"/>
    </location>
</feature>
<dbReference type="PANTHER" id="PTHR32196">
    <property type="entry name" value="ABC TRANSPORTER PERMEASE PROTEIN YPHD-RELATED-RELATED"/>
    <property type="match status" value="1"/>
</dbReference>
<feature type="transmembrane region" description="Helical" evidence="11">
    <location>
        <begin position="229"/>
        <end position="248"/>
    </location>
</feature>
<organism evidence="12 13">
    <name type="scientific">Candidatus Pullichristensenella excrementigallinarum</name>
    <dbReference type="NCBI Taxonomy" id="2840907"/>
    <lineage>
        <taxon>Bacteria</taxon>
        <taxon>Bacillati</taxon>
        <taxon>Bacillota</taxon>
        <taxon>Clostridia</taxon>
        <taxon>Candidatus Pullichristensenella</taxon>
    </lineage>
</organism>
<feature type="transmembrane region" description="Helical" evidence="11">
    <location>
        <begin position="12"/>
        <end position="30"/>
    </location>
</feature>
<evidence type="ECO:0000256" key="4">
    <source>
        <dbReference type="ARBA" id="ARBA00022519"/>
    </source>
</evidence>
<feature type="transmembrane region" description="Helical" evidence="11">
    <location>
        <begin position="197"/>
        <end position="223"/>
    </location>
</feature>
<dbReference type="Proteomes" id="UP000824072">
    <property type="component" value="Unassembled WGS sequence"/>
</dbReference>
<reference evidence="12" key="1">
    <citation type="submission" date="2020-10" db="EMBL/GenBank/DDBJ databases">
        <authorList>
            <person name="Gilroy R."/>
        </authorList>
    </citation>
    <scope>NUCLEOTIDE SEQUENCE</scope>
    <source>
        <strain evidence="12">ChiHcec3-11533</strain>
    </source>
</reference>
<evidence type="ECO:0000313" key="12">
    <source>
        <dbReference type="EMBL" id="HIU34184.1"/>
    </source>
</evidence>
<dbReference type="GO" id="GO:0022857">
    <property type="term" value="F:transmembrane transporter activity"/>
    <property type="evidence" value="ECO:0007669"/>
    <property type="project" value="InterPro"/>
</dbReference>
<feature type="transmembrane region" description="Helical" evidence="11">
    <location>
        <begin position="278"/>
        <end position="297"/>
    </location>
</feature>
<evidence type="ECO:0000256" key="1">
    <source>
        <dbReference type="ARBA" id="ARBA00004651"/>
    </source>
</evidence>
<keyword evidence="4" id="KW-0997">Cell inner membrane</keyword>
<keyword evidence="8 11" id="KW-0472">Membrane</keyword>
<comment type="caution">
    <text evidence="12">The sequence shown here is derived from an EMBL/GenBank/DDBJ whole genome shotgun (WGS) entry which is preliminary data.</text>
</comment>
<evidence type="ECO:0000256" key="8">
    <source>
        <dbReference type="ARBA" id="ARBA00023136"/>
    </source>
</evidence>
<name>A0A9D1IE36_9FIRM</name>
<dbReference type="PANTHER" id="PTHR32196:SF32">
    <property type="entry name" value="XYLOSE TRANSPORT SYSTEM PERMEASE PROTEIN XYLH"/>
    <property type="match status" value="1"/>
</dbReference>
<feature type="transmembrane region" description="Helical" evidence="11">
    <location>
        <begin position="317"/>
        <end position="347"/>
    </location>
</feature>
<dbReference type="EMBL" id="DVMU01000143">
    <property type="protein sequence ID" value="HIU34184.1"/>
    <property type="molecule type" value="Genomic_DNA"/>
</dbReference>
<evidence type="ECO:0000256" key="11">
    <source>
        <dbReference type="SAM" id="Phobius"/>
    </source>
</evidence>
<dbReference type="Pfam" id="PF02653">
    <property type="entry name" value="BPD_transp_2"/>
    <property type="match status" value="1"/>
</dbReference>
<keyword evidence="7 11" id="KW-1133">Transmembrane helix</keyword>
<evidence type="ECO:0000256" key="7">
    <source>
        <dbReference type="ARBA" id="ARBA00022989"/>
    </source>
</evidence>
<comment type="function">
    <text evidence="9">Part of the binding-protein-dependent transport system for D-xylose. Probably responsible for the translocation of the substrate across the membrane.</text>
</comment>
<evidence type="ECO:0000256" key="10">
    <source>
        <dbReference type="ARBA" id="ARBA00035686"/>
    </source>
</evidence>
<evidence type="ECO:0000256" key="2">
    <source>
        <dbReference type="ARBA" id="ARBA00022448"/>
    </source>
</evidence>
<sequence>MSKLKNISLGKYGLVIALILVVIFFGITTRGTLFNAMNVSNIFMQNAYLIILSISMFFCLSTGCVDLSVASFVLFSGAFFGFLSVTNHISLGISLLALFASALVLGVAQGFTIAYLNVPPFIATLGFELLIKGMAIAISGGQTLGPFPKAIQFLGGAFLTTKARVFGLDAICLAAFVLFVIVQVVGEIKKRAKRKHYGFPVASVPATIVRIAFICLTVGFVLLRFSQHNGMPFILVILVCLVVVYSYLSTRTAFGRYVYAVGASRNAARLSGVNDKKVIMTVFINASLLSTFAGLVVAGRLNAATMTAGVGYELEAIAAVSIGGGSSTGIFGAFCGAAIMAIVINGMNVLGMAADMQKVAKGLILLLAVLFDMYSKKRSKD</sequence>
<evidence type="ECO:0000256" key="3">
    <source>
        <dbReference type="ARBA" id="ARBA00022475"/>
    </source>
</evidence>
<gene>
    <name evidence="12" type="ORF">IAB02_06435</name>
</gene>
<keyword evidence="2" id="KW-0813">Transport</keyword>
<keyword evidence="5" id="KW-0762">Sugar transport</keyword>
<feature type="transmembrane region" description="Helical" evidence="11">
    <location>
        <begin position="165"/>
        <end position="185"/>
    </location>
</feature>
<keyword evidence="3" id="KW-1003">Cell membrane</keyword>
<dbReference type="CDD" id="cd06579">
    <property type="entry name" value="TM_PBP1_transp_AraH_like"/>
    <property type="match status" value="1"/>
</dbReference>
<reference evidence="12" key="2">
    <citation type="journal article" date="2021" name="PeerJ">
        <title>Extensive microbial diversity within the chicken gut microbiome revealed by metagenomics and culture.</title>
        <authorList>
            <person name="Gilroy R."/>
            <person name="Ravi A."/>
            <person name="Getino M."/>
            <person name="Pursley I."/>
            <person name="Horton D.L."/>
            <person name="Alikhan N.F."/>
            <person name="Baker D."/>
            <person name="Gharbi K."/>
            <person name="Hall N."/>
            <person name="Watson M."/>
            <person name="Adriaenssens E.M."/>
            <person name="Foster-Nyarko E."/>
            <person name="Jarju S."/>
            <person name="Secka A."/>
            <person name="Antonio M."/>
            <person name="Oren A."/>
            <person name="Chaudhuri R.R."/>
            <person name="La Ragione R."/>
            <person name="Hildebrand F."/>
            <person name="Pallen M.J."/>
        </authorList>
    </citation>
    <scope>NUCLEOTIDE SEQUENCE</scope>
    <source>
        <strain evidence="12">ChiHcec3-11533</strain>
    </source>
</reference>
<keyword evidence="6 11" id="KW-0812">Transmembrane</keyword>
<comment type="subcellular location">
    <subcellularLocation>
        <location evidence="1">Cell membrane</location>
        <topology evidence="1">Multi-pass membrane protein</topology>
    </subcellularLocation>
</comment>
<feature type="transmembrane region" description="Helical" evidence="11">
    <location>
        <begin position="67"/>
        <end position="85"/>
    </location>
</feature>
<accession>A0A9D1IE36</accession>
<dbReference type="GO" id="GO:0005886">
    <property type="term" value="C:plasma membrane"/>
    <property type="evidence" value="ECO:0007669"/>
    <property type="project" value="UniProtKB-SubCell"/>
</dbReference>
<proteinExistence type="predicted"/>
<evidence type="ECO:0000256" key="6">
    <source>
        <dbReference type="ARBA" id="ARBA00022692"/>
    </source>
</evidence>
<evidence type="ECO:0000313" key="13">
    <source>
        <dbReference type="Proteomes" id="UP000824072"/>
    </source>
</evidence>
<evidence type="ECO:0000256" key="5">
    <source>
        <dbReference type="ARBA" id="ARBA00022597"/>
    </source>
</evidence>